<evidence type="ECO:0000256" key="9">
    <source>
        <dbReference type="ARBA" id="ARBA00022679"/>
    </source>
</evidence>
<evidence type="ECO:0000256" key="18">
    <source>
        <dbReference type="ARBA" id="ARBA00049504"/>
    </source>
</evidence>
<dbReference type="Proteomes" id="UP000752814">
    <property type="component" value="Unassembled WGS sequence"/>
</dbReference>
<feature type="transmembrane region" description="Helical" evidence="19">
    <location>
        <begin position="197"/>
        <end position="216"/>
    </location>
</feature>
<keyword evidence="13 19" id="KW-0472">Membrane</keyword>
<dbReference type="NCBIfam" id="TIGR00317">
    <property type="entry name" value="cobS"/>
    <property type="match status" value="1"/>
</dbReference>
<comment type="cofactor">
    <cofactor evidence="1 19">
        <name>Mg(2+)</name>
        <dbReference type="ChEBI" id="CHEBI:18420"/>
    </cofactor>
</comment>
<dbReference type="UniPathway" id="UPA00148">
    <property type="reaction ID" value="UER00238"/>
</dbReference>
<keyword evidence="11 19" id="KW-0460">Magnesium</keyword>
<reference evidence="20" key="1">
    <citation type="submission" date="2016-03" db="EMBL/GenBank/DDBJ databases">
        <authorList>
            <person name="Borrel G."/>
            <person name="Mccann A."/>
            <person name="O'Toole P.W."/>
        </authorList>
    </citation>
    <scope>NUCLEOTIDE SEQUENCE</scope>
    <source>
        <strain evidence="20">183</strain>
    </source>
</reference>
<feature type="transmembrane region" description="Helical" evidence="19">
    <location>
        <begin position="115"/>
        <end position="144"/>
    </location>
</feature>
<gene>
    <name evidence="19" type="primary">cobS</name>
    <name evidence="20" type="ORF">A3207_08115</name>
</gene>
<comment type="pathway">
    <text evidence="3 19">Cofactor biosynthesis; adenosylcobalamin biosynthesis; adenosylcobalamin from cob(II)yrinate a,c-diamide: step 7/7.</text>
</comment>
<feature type="transmembrane region" description="Helical" evidence="19">
    <location>
        <begin position="222"/>
        <end position="241"/>
    </location>
</feature>
<evidence type="ECO:0000256" key="19">
    <source>
        <dbReference type="HAMAP-Rule" id="MF_00719"/>
    </source>
</evidence>
<dbReference type="GO" id="GO:0005886">
    <property type="term" value="C:plasma membrane"/>
    <property type="evidence" value="ECO:0007669"/>
    <property type="project" value="UniProtKB-SubCell"/>
</dbReference>
<keyword evidence="7 19" id="KW-1003">Cell membrane</keyword>
<evidence type="ECO:0000256" key="2">
    <source>
        <dbReference type="ARBA" id="ARBA00004651"/>
    </source>
</evidence>
<evidence type="ECO:0000256" key="5">
    <source>
        <dbReference type="ARBA" id="ARBA00013200"/>
    </source>
</evidence>
<comment type="caution">
    <text evidence="20">The sequence shown here is derived from an EMBL/GenBank/DDBJ whole genome shotgun (WGS) entry which is preliminary data.</text>
</comment>
<proteinExistence type="inferred from homology"/>
<comment type="subcellular location">
    <subcellularLocation>
        <location evidence="2 19">Cell membrane</location>
        <topology evidence="2 19">Multi-pass membrane protein</topology>
    </subcellularLocation>
</comment>
<comment type="function">
    <text evidence="14 19">Joins adenosylcobinamide-GDP and alpha-ribazole to generate adenosylcobalamin (Ado-cobalamin). Also synthesizes adenosylcobalamin 5'-phosphate from adenosylcobinamide-GDP and alpha-ribazole 5'-phosphate.</text>
</comment>
<dbReference type="AlphaFoldDB" id="A0A8J8TEM6"/>
<dbReference type="EC" id="2.7.8.26" evidence="5 19"/>
<evidence type="ECO:0000256" key="15">
    <source>
        <dbReference type="ARBA" id="ARBA00032605"/>
    </source>
</evidence>
<protein>
    <recommendedName>
        <fullName evidence="6 19">Adenosylcobinamide-GDP ribazoletransferase</fullName>
        <ecNumber evidence="5 19">2.7.8.26</ecNumber>
    </recommendedName>
    <alternativeName>
        <fullName evidence="16 19">Cobalamin synthase</fullName>
    </alternativeName>
    <alternativeName>
        <fullName evidence="15 19">Cobalamin-5'-phosphate synthase</fullName>
    </alternativeName>
</protein>
<dbReference type="GO" id="GO:0051073">
    <property type="term" value="F:adenosylcobinamide-GDP ribazoletransferase activity"/>
    <property type="evidence" value="ECO:0007669"/>
    <property type="project" value="UniProtKB-UniRule"/>
</dbReference>
<evidence type="ECO:0000256" key="8">
    <source>
        <dbReference type="ARBA" id="ARBA00022573"/>
    </source>
</evidence>
<keyword evidence="12 19" id="KW-1133">Transmembrane helix</keyword>
<keyword evidence="10 19" id="KW-0812">Transmembrane</keyword>
<dbReference type="HAMAP" id="MF_00719">
    <property type="entry name" value="CobS"/>
    <property type="match status" value="1"/>
</dbReference>
<evidence type="ECO:0000313" key="20">
    <source>
        <dbReference type="EMBL" id="TQS82065.1"/>
    </source>
</evidence>
<sequence length="278" mass="29526">MTDEPMKRGSNNILKTQLSMFSIILIDSTQEDVENFCNKFWTIPLFGLIFGIILGFIFLISSYLFSMGPAAVITILMGHVLNRFLHFDGLMDFGDGMVAHGDREKKIKALKDSNVGAGGVGIGILIAFLTISALSTCAGFGGISNHWQIAILFFPIAAEILAKNSLYITAAYGTAAGSGLGNMFVNSANRNDVLKSILISAVIVIPLAAVMLYGPFFSVIEGMLVGVFMLLISMGVGFAVCNISMKSFGYVNGDVLGASNELGKVGSLLGALIVLCLL</sequence>
<evidence type="ECO:0000256" key="13">
    <source>
        <dbReference type="ARBA" id="ARBA00023136"/>
    </source>
</evidence>
<organism evidence="20 21">
    <name type="scientific">Candidatus Methanomassiliicoccus intestinalis</name>
    <dbReference type="NCBI Taxonomy" id="1406512"/>
    <lineage>
        <taxon>Archaea</taxon>
        <taxon>Methanobacteriati</taxon>
        <taxon>Thermoplasmatota</taxon>
        <taxon>Thermoplasmata</taxon>
        <taxon>Methanomassiliicoccales</taxon>
        <taxon>Methanomassiliicoccaceae</taxon>
        <taxon>Methanomassiliicoccus</taxon>
    </lineage>
</organism>
<evidence type="ECO:0000256" key="6">
    <source>
        <dbReference type="ARBA" id="ARBA00015850"/>
    </source>
</evidence>
<evidence type="ECO:0000256" key="7">
    <source>
        <dbReference type="ARBA" id="ARBA00022475"/>
    </source>
</evidence>
<evidence type="ECO:0000256" key="16">
    <source>
        <dbReference type="ARBA" id="ARBA00032853"/>
    </source>
</evidence>
<keyword evidence="8 19" id="KW-0169">Cobalamin biosynthesis</keyword>
<feature type="transmembrane region" description="Helical" evidence="19">
    <location>
        <begin position="40"/>
        <end position="60"/>
    </location>
</feature>
<name>A0A8J8TEM6_9ARCH</name>
<evidence type="ECO:0000256" key="10">
    <source>
        <dbReference type="ARBA" id="ARBA00022692"/>
    </source>
</evidence>
<evidence type="ECO:0000256" key="14">
    <source>
        <dbReference type="ARBA" id="ARBA00025228"/>
    </source>
</evidence>
<comment type="catalytic activity">
    <reaction evidence="17 19">
        <text>alpha-ribazole + adenosylcob(III)inamide-GDP = adenosylcob(III)alamin + GMP + H(+)</text>
        <dbReference type="Rhea" id="RHEA:16049"/>
        <dbReference type="ChEBI" id="CHEBI:10329"/>
        <dbReference type="ChEBI" id="CHEBI:15378"/>
        <dbReference type="ChEBI" id="CHEBI:18408"/>
        <dbReference type="ChEBI" id="CHEBI:58115"/>
        <dbReference type="ChEBI" id="CHEBI:60487"/>
        <dbReference type="EC" id="2.7.8.26"/>
    </reaction>
</comment>
<dbReference type="GO" id="GO:0009236">
    <property type="term" value="P:cobalamin biosynthetic process"/>
    <property type="evidence" value="ECO:0007669"/>
    <property type="project" value="UniProtKB-UniRule"/>
</dbReference>
<dbReference type="PANTHER" id="PTHR34148:SF1">
    <property type="entry name" value="ADENOSYLCOBINAMIDE-GDP RIBAZOLETRANSFERASE"/>
    <property type="match status" value="1"/>
</dbReference>
<evidence type="ECO:0000256" key="3">
    <source>
        <dbReference type="ARBA" id="ARBA00004663"/>
    </source>
</evidence>
<evidence type="ECO:0000256" key="4">
    <source>
        <dbReference type="ARBA" id="ARBA00010561"/>
    </source>
</evidence>
<dbReference type="GO" id="GO:0008818">
    <property type="term" value="F:cobalamin 5'-phosphate synthase activity"/>
    <property type="evidence" value="ECO:0007669"/>
    <property type="project" value="UniProtKB-UniRule"/>
</dbReference>
<accession>A0A8J8TEM6</accession>
<evidence type="ECO:0000256" key="12">
    <source>
        <dbReference type="ARBA" id="ARBA00022989"/>
    </source>
</evidence>
<comment type="catalytic activity">
    <reaction evidence="18 19">
        <text>alpha-ribazole 5'-phosphate + adenosylcob(III)inamide-GDP = adenosylcob(III)alamin 5'-phosphate + GMP + H(+)</text>
        <dbReference type="Rhea" id="RHEA:23560"/>
        <dbReference type="ChEBI" id="CHEBI:15378"/>
        <dbReference type="ChEBI" id="CHEBI:57918"/>
        <dbReference type="ChEBI" id="CHEBI:58115"/>
        <dbReference type="ChEBI" id="CHEBI:60487"/>
        <dbReference type="ChEBI" id="CHEBI:60493"/>
        <dbReference type="EC" id="2.7.8.26"/>
    </reaction>
</comment>
<dbReference type="EMBL" id="LVVT01000018">
    <property type="protein sequence ID" value="TQS82065.1"/>
    <property type="molecule type" value="Genomic_DNA"/>
</dbReference>
<dbReference type="PANTHER" id="PTHR34148">
    <property type="entry name" value="ADENOSYLCOBINAMIDE-GDP RIBAZOLETRANSFERASE"/>
    <property type="match status" value="1"/>
</dbReference>
<evidence type="ECO:0000256" key="17">
    <source>
        <dbReference type="ARBA" id="ARBA00048623"/>
    </source>
</evidence>
<keyword evidence="9 19" id="KW-0808">Transferase</keyword>
<evidence type="ECO:0000256" key="11">
    <source>
        <dbReference type="ARBA" id="ARBA00022842"/>
    </source>
</evidence>
<evidence type="ECO:0000256" key="1">
    <source>
        <dbReference type="ARBA" id="ARBA00001946"/>
    </source>
</evidence>
<comment type="similarity">
    <text evidence="4 19">Belongs to the CobS family.</text>
</comment>
<evidence type="ECO:0000313" key="21">
    <source>
        <dbReference type="Proteomes" id="UP000752814"/>
    </source>
</evidence>
<dbReference type="InterPro" id="IPR003805">
    <property type="entry name" value="CobS"/>
</dbReference>
<dbReference type="Pfam" id="PF02654">
    <property type="entry name" value="CobS"/>
    <property type="match status" value="1"/>
</dbReference>